<evidence type="ECO:0000256" key="1">
    <source>
        <dbReference type="SAM" id="SignalP"/>
    </source>
</evidence>
<keyword evidence="3" id="KW-1185">Reference proteome</keyword>
<organism evidence="2 3">
    <name type="scientific">Sandaracinus amylolyticus</name>
    <dbReference type="NCBI Taxonomy" id="927083"/>
    <lineage>
        <taxon>Bacteria</taxon>
        <taxon>Pseudomonadati</taxon>
        <taxon>Myxococcota</taxon>
        <taxon>Polyangia</taxon>
        <taxon>Polyangiales</taxon>
        <taxon>Sandaracinaceae</taxon>
        <taxon>Sandaracinus</taxon>
    </lineage>
</organism>
<feature type="signal peptide" evidence="1">
    <location>
        <begin position="1"/>
        <end position="19"/>
    </location>
</feature>
<gene>
    <name evidence="2" type="ORF">DB32_006218</name>
</gene>
<proteinExistence type="predicted"/>
<dbReference type="STRING" id="927083.DB32_006218"/>
<evidence type="ECO:0000313" key="2">
    <source>
        <dbReference type="EMBL" id="AKF09069.1"/>
    </source>
</evidence>
<dbReference type="EMBL" id="CP011125">
    <property type="protein sequence ID" value="AKF09069.1"/>
    <property type="molecule type" value="Genomic_DNA"/>
</dbReference>
<dbReference type="PROSITE" id="PS51257">
    <property type="entry name" value="PROKAR_LIPOPROTEIN"/>
    <property type="match status" value="1"/>
</dbReference>
<dbReference type="Proteomes" id="UP000034883">
    <property type="component" value="Chromosome"/>
</dbReference>
<dbReference type="AlphaFoldDB" id="A0A0F6SGP8"/>
<sequence>MVRRSLLPFLFLSIAACEADPLTEIVVVTDTDLDVPEGIDAIRITASDPQGVSQEALADLGGGAERPVTLGLVSRQGSGTLEVVVVGERDEVEILRRTARVSFVRGRTVALRMDLWEDCIGQLCGADRTCGDHGCRPVAIEASELVDWSGEPPPAPDASLALDGGGMDAGVRPDAQVPIDAHVPRDAPVDARMPSDAPMPDAPMVDAFVEQCNDAMPCPETDSYTCTIDRCVEGRCVVELSDAACDDGVECTSERCDLGLGCVYQTHDDRCDDGVACTADRCDQLEGCVHQQQHTTCGTGSYCDTTAGCATAPTFTEVYTTVIATRCGPCHITNTPRSGRLDLSTQALAYTTMVGVTAGCGAGVNTLVVPGDSARSLLWRKVANVDLCGSRMPRGMVAPLDEAQISLIARWIQGGALE</sequence>
<accession>A0A0F6SGP8</accession>
<dbReference type="KEGG" id="samy:DB32_006218"/>
<reference evidence="2 3" key="1">
    <citation type="submission" date="2015-03" db="EMBL/GenBank/DDBJ databases">
        <title>Genome assembly of Sandaracinus amylolyticus DSM 53668.</title>
        <authorList>
            <person name="Sharma G."/>
            <person name="Subramanian S."/>
        </authorList>
    </citation>
    <scope>NUCLEOTIDE SEQUENCE [LARGE SCALE GENOMIC DNA]</scope>
    <source>
        <strain evidence="2 3">DSM 53668</strain>
    </source>
</reference>
<evidence type="ECO:0000313" key="3">
    <source>
        <dbReference type="Proteomes" id="UP000034883"/>
    </source>
</evidence>
<feature type="chain" id="PRO_5002509585" evidence="1">
    <location>
        <begin position="20"/>
        <end position="418"/>
    </location>
</feature>
<protein>
    <submittedName>
        <fullName evidence="2">Tryptophan synthase alpha chain</fullName>
    </submittedName>
</protein>
<keyword evidence="1" id="KW-0732">Signal</keyword>
<name>A0A0F6SGP8_9BACT</name>